<name>A0A5S3QKZ1_9FLAO</name>
<evidence type="ECO:0000313" key="2">
    <source>
        <dbReference type="EMBL" id="TMM58514.1"/>
    </source>
</evidence>
<comment type="caution">
    <text evidence="2">The sequence shown here is derived from an EMBL/GenBank/DDBJ whole genome shotgun (WGS) entry which is preliminary data.</text>
</comment>
<gene>
    <name evidence="2" type="ORF">FEE95_03525</name>
</gene>
<evidence type="ECO:0000313" key="3">
    <source>
        <dbReference type="Proteomes" id="UP000310314"/>
    </source>
</evidence>
<keyword evidence="1" id="KW-0812">Transmembrane</keyword>
<dbReference type="Proteomes" id="UP000310314">
    <property type="component" value="Unassembled WGS sequence"/>
</dbReference>
<keyword evidence="1" id="KW-1133">Transmembrane helix</keyword>
<organism evidence="2 3">
    <name type="scientific">Maribacter algarum</name>
    <name type="common">ex Zhang et al. 2020</name>
    <dbReference type="NCBI Taxonomy" id="2578118"/>
    <lineage>
        <taxon>Bacteria</taxon>
        <taxon>Pseudomonadati</taxon>
        <taxon>Bacteroidota</taxon>
        <taxon>Flavobacteriia</taxon>
        <taxon>Flavobacteriales</taxon>
        <taxon>Flavobacteriaceae</taxon>
        <taxon>Maribacter</taxon>
    </lineage>
</organism>
<dbReference type="EMBL" id="VATY01000001">
    <property type="protein sequence ID" value="TMM58514.1"/>
    <property type="molecule type" value="Genomic_DNA"/>
</dbReference>
<protein>
    <submittedName>
        <fullName evidence="2">Cobalamin biosynthesis protein</fullName>
    </submittedName>
</protein>
<keyword evidence="3" id="KW-1185">Reference proteome</keyword>
<dbReference type="InterPro" id="IPR029039">
    <property type="entry name" value="Flavoprotein-like_sf"/>
</dbReference>
<feature type="transmembrane region" description="Helical" evidence="1">
    <location>
        <begin position="265"/>
        <end position="287"/>
    </location>
</feature>
<keyword evidence="1" id="KW-0472">Membrane</keyword>
<dbReference type="AlphaFoldDB" id="A0A5S3QKZ1"/>
<sequence>MKEILVVYYTQSGQLFDILENITSTIKDNDVNISYYRITLEEPFPFPWTKDRFYDAFPESFLQIPSKIHPPEEETLNKKYDLILLGYQVWFLTPSPPINAFLKSEIGKKLMKNTPVVTVVACRNMWIQAQEKVKRLLAENQADHTGHIALVDRHVNHVSVITIEHWMFSGKKERMWGIFPKPGVSDKEINGSSKFGKPIKEALLSNNFKTLQDDLLALDAVKVNPYLVMTDARGNVLFGKWANFLIKKGGPKNPKRLKWIGFFKFYLKFAIWVIAPIVFIVFLLTYLPTYQKRNRERKYFSSVYLK</sequence>
<reference evidence="2 3" key="1">
    <citation type="submission" date="2019-05" db="EMBL/GenBank/DDBJ databases">
        <authorList>
            <person name="Zhang J.-Y."/>
            <person name="Feg X."/>
            <person name="Du Z.-J."/>
        </authorList>
    </citation>
    <scope>NUCLEOTIDE SEQUENCE [LARGE SCALE GENOMIC DNA]</scope>
    <source>
        <strain evidence="2 3">RZ26</strain>
    </source>
</reference>
<accession>A0A5S3QKZ1</accession>
<dbReference type="OrthoDB" id="4547866at2"/>
<evidence type="ECO:0000256" key="1">
    <source>
        <dbReference type="SAM" id="Phobius"/>
    </source>
</evidence>
<dbReference type="SUPFAM" id="SSF52218">
    <property type="entry name" value="Flavoproteins"/>
    <property type="match status" value="1"/>
</dbReference>
<dbReference type="Gene3D" id="3.40.50.360">
    <property type="match status" value="1"/>
</dbReference>
<proteinExistence type="predicted"/>
<dbReference type="RefSeq" id="WP_138656446.1">
    <property type="nucleotide sequence ID" value="NZ_VATY01000001.1"/>
</dbReference>